<sequence>MLKAKPQPQDAAPKVVAIFHHLLITVAHQGIDQYGKTLSSKAWQIPSTTPTEMAQPGIPQNSTDPSPNCPYQWPNSLTKRLAVPIRSTDPSPSLPTTVNGGIDQYGKTLSSKAWQIPSTTPTEMAQLGIPQNSTDPSANCPYQWPNSLTKRLAVPIRSTDPSPSLPTTVNGVIRRIPISL</sequence>
<dbReference type="EMBL" id="CM018052">
    <property type="protein sequence ID" value="KAA8514798.1"/>
    <property type="molecule type" value="Genomic_DNA"/>
</dbReference>
<dbReference type="Proteomes" id="UP000325577">
    <property type="component" value="Linkage Group LG9"/>
</dbReference>
<keyword evidence="3" id="KW-1185">Reference proteome</keyword>
<feature type="region of interest" description="Disordered" evidence="1">
    <location>
        <begin position="48"/>
        <end position="73"/>
    </location>
</feature>
<feature type="compositionally biased region" description="Polar residues" evidence="1">
    <location>
        <begin position="48"/>
        <end position="66"/>
    </location>
</feature>
<organism evidence="2 3">
    <name type="scientific">Nyssa sinensis</name>
    <dbReference type="NCBI Taxonomy" id="561372"/>
    <lineage>
        <taxon>Eukaryota</taxon>
        <taxon>Viridiplantae</taxon>
        <taxon>Streptophyta</taxon>
        <taxon>Embryophyta</taxon>
        <taxon>Tracheophyta</taxon>
        <taxon>Spermatophyta</taxon>
        <taxon>Magnoliopsida</taxon>
        <taxon>eudicotyledons</taxon>
        <taxon>Gunneridae</taxon>
        <taxon>Pentapetalae</taxon>
        <taxon>asterids</taxon>
        <taxon>Cornales</taxon>
        <taxon>Nyssaceae</taxon>
        <taxon>Nyssa</taxon>
    </lineage>
</organism>
<protein>
    <submittedName>
        <fullName evidence="2">Uncharacterized protein</fullName>
    </submittedName>
</protein>
<name>A0A5J4ZB49_9ASTE</name>
<reference evidence="2 3" key="1">
    <citation type="submission" date="2019-09" db="EMBL/GenBank/DDBJ databases">
        <title>A chromosome-level genome assembly of the Chinese tupelo Nyssa sinensis.</title>
        <authorList>
            <person name="Yang X."/>
            <person name="Kang M."/>
            <person name="Yang Y."/>
            <person name="Xiong H."/>
            <person name="Wang M."/>
            <person name="Zhang Z."/>
            <person name="Wang Z."/>
            <person name="Wu H."/>
            <person name="Ma T."/>
            <person name="Liu J."/>
            <person name="Xi Z."/>
        </authorList>
    </citation>
    <scope>NUCLEOTIDE SEQUENCE [LARGE SCALE GENOMIC DNA]</scope>
    <source>
        <strain evidence="2">J267</strain>
        <tissue evidence="2">Leaf</tissue>
    </source>
</reference>
<dbReference type="AlphaFoldDB" id="A0A5J4ZB49"/>
<evidence type="ECO:0000256" key="1">
    <source>
        <dbReference type="SAM" id="MobiDB-lite"/>
    </source>
</evidence>
<proteinExistence type="predicted"/>
<evidence type="ECO:0000313" key="2">
    <source>
        <dbReference type="EMBL" id="KAA8514798.1"/>
    </source>
</evidence>
<accession>A0A5J4ZB49</accession>
<evidence type="ECO:0000313" key="3">
    <source>
        <dbReference type="Proteomes" id="UP000325577"/>
    </source>
</evidence>
<gene>
    <name evidence="2" type="ORF">F0562_017977</name>
</gene>